<dbReference type="SUPFAM" id="SSF53720">
    <property type="entry name" value="ALDH-like"/>
    <property type="match status" value="1"/>
</dbReference>
<dbReference type="FunFam" id="3.40.605.10:FF:000007">
    <property type="entry name" value="NAD/NADP-dependent betaine aldehyde dehydrogenase"/>
    <property type="match status" value="1"/>
</dbReference>
<dbReference type="Gene3D" id="3.40.605.10">
    <property type="entry name" value="Aldehyde Dehydrogenase, Chain A, domain 1"/>
    <property type="match status" value="1"/>
</dbReference>
<evidence type="ECO:0000256" key="1">
    <source>
        <dbReference type="ARBA" id="ARBA00009986"/>
    </source>
</evidence>
<dbReference type="Proteomes" id="UP000271162">
    <property type="component" value="Unassembled WGS sequence"/>
</dbReference>
<dbReference type="CDD" id="cd07090">
    <property type="entry name" value="ALDH_F9_TMBADH"/>
    <property type="match status" value="1"/>
</dbReference>
<dbReference type="Pfam" id="PF05708">
    <property type="entry name" value="Peptidase_C92"/>
    <property type="match status" value="1"/>
</dbReference>
<dbReference type="PANTHER" id="PTHR11699">
    <property type="entry name" value="ALDEHYDE DEHYDROGENASE-RELATED"/>
    <property type="match status" value="1"/>
</dbReference>
<keyword evidence="2" id="KW-0560">Oxidoreductase</keyword>
<dbReference type="FunFam" id="3.40.309.10:FF:000012">
    <property type="entry name" value="Betaine aldehyde dehydrogenase"/>
    <property type="match status" value="1"/>
</dbReference>
<dbReference type="OMA" id="WTRMLVH"/>
<dbReference type="PROSITE" id="PS00070">
    <property type="entry name" value="ALDEHYDE_DEHYDR_CYS"/>
    <property type="match status" value="1"/>
</dbReference>
<dbReference type="InterPro" id="IPR038765">
    <property type="entry name" value="Papain-like_cys_pep_sf"/>
</dbReference>
<dbReference type="InterPro" id="IPR015590">
    <property type="entry name" value="Aldehyde_DH_dom"/>
</dbReference>
<dbReference type="GO" id="GO:0016620">
    <property type="term" value="F:oxidoreductase activity, acting on the aldehyde or oxo group of donors, NAD or NADP as acceptor"/>
    <property type="evidence" value="ECO:0007669"/>
    <property type="project" value="InterPro"/>
</dbReference>
<protein>
    <submittedName>
        <fullName evidence="6">Aldedh domain-containing protein</fullName>
    </submittedName>
</protein>
<reference evidence="4 5" key="2">
    <citation type="submission" date="2018-11" db="EMBL/GenBank/DDBJ databases">
        <authorList>
            <consortium name="Pathogen Informatics"/>
        </authorList>
    </citation>
    <scope>NUCLEOTIDE SEQUENCE [LARGE SCALE GENOMIC DNA]</scope>
</reference>
<dbReference type="WBParaSite" id="NBR_0001097401-mRNA-1">
    <property type="protein sequence ID" value="NBR_0001097401-mRNA-1"/>
    <property type="gene ID" value="NBR_0001097401"/>
</dbReference>
<evidence type="ECO:0000256" key="2">
    <source>
        <dbReference type="ARBA" id="ARBA00023002"/>
    </source>
</evidence>
<proteinExistence type="inferred from homology"/>
<feature type="domain" description="Aldehyde dehydrogenase" evidence="3">
    <location>
        <begin position="218"/>
        <end position="673"/>
    </location>
</feature>
<comment type="similarity">
    <text evidence="1">Belongs to the aldehyde dehydrogenase family.</text>
</comment>
<dbReference type="SUPFAM" id="SSF54001">
    <property type="entry name" value="Cysteine proteinases"/>
    <property type="match status" value="1"/>
</dbReference>
<dbReference type="Gene3D" id="3.40.309.10">
    <property type="entry name" value="Aldehyde Dehydrogenase, Chain A, domain 2"/>
    <property type="match status" value="1"/>
</dbReference>
<dbReference type="InterPro" id="IPR016160">
    <property type="entry name" value="Ald_DH_CS_CYS"/>
</dbReference>
<sequence length="686" mass="74590">MDDLDLVGAELGDLVFLAKTASPCAFERAVSDVAASPYYHVGIVARDKKIVHASPRGVMSQTLDEFVFGSEAHRMEIVRVNVAEDAKAKAAEFAESKIGLPYNDIFTPDGVNSDGQQSYYCSQLITEAYNEVIDFPEHKLNFNDADDELIPYWRSYYEARGREVPQGEPGSHPASIRRSDRLDMRLTRHLQTQMLNCRDIANTLHYIGGAAVTLTGGKKFEVVEPRSGSKLADCHEATPQQVNQAVDVAEKAFPKWSSMGFLDRGLVLRKAAKLLRQNCEEIARWECIDSGKPITEARMDVLSCVDTFNYYAGAGQGLLGQHIPLRQDSFAYTKREPLGVVGCIGAWNYPIQTCTWKVAPALACGNSVVYKPSQLAPVSAVILAEILKLAGLPEGAFNVVQGGAETGQALIEHPSVKKISFTGSVPTGKKIMQGCAARNVKPVTLELGGKASLIIFEDADLESAVHGAMMANFFSQGQVCTNASKVLVHRSLEAEFVKLLREKTEAMKVGDPLEEDTRVGASISREHMEKVKSYIDGAVAAGASVVCGGDAVKVAGLEDGFYLSPCVLSNIRTDMDVYREEIFGAVLLVIPFDSEDEAVDMANDTTMRLAAGLFTRDLSRAHRIADRLQAGNVYVNTYNDVSPFVPFGGYGDAGFGRENGVAALEHYSQIKSVFVSTAPKLDNPFV</sequence>
<dbReference type="Gene3D" id="3.90.1720.10">
    <property type="entry name" value="endopeptidase domain like (from Nostoc punctiforme)"/>
    <property type="match status" value="1"/>
</dbReference>
<dbReference type="EMBL" id="UYSL01020428">
    <property type="protein sequence ID" value="VDL74564.1"/>
    <property type="molecule type" value="Genomic_DNA"/>
</dbReference>
<evidence type="ECO:0000313" key="5">
    <source>
        <dbReference type="Proteomes" id="UP000271162"/>
    </source>
</evidence>
<organism evidence="6">
    <name type="scientific">Nippostrongylus brasiliensis</name>
    <name type="common">Rat hookworm</name>
    <dbReference type="NCBI Taxonomy" id="27835"/>
    <lineage>
        <taxon>Eukaryota</taxon>
        <taxon>Metazoa</taxon>
        <taxon>Ecdysozoa</taxon>
        <taxon>Nematoda</taxon>
        <taxon>Chromadorea</taxon>
        <taxon>Rhabditida</taxon>
        <taxon>Rhabditina</taxon>
        <taxon>Rhabditomorpha</taxon>
        <taxon>Strongyloidea</taxon>
        <taxon>Heligmosomidae</taxon>
        <taxon>Nippostrongylus</taxon>
    </lineage>
</organism>
<dbReference type="AlphaFoldDB" id="A0A0N4Y4W5"/>
<dbReference type="InterPro" id="IPR016161">
    <property type="entry name" value="Ald_DH/histidinol_DH"/>
</dbReference>
<name>A0A0N4Y4W5_NIPBR</name>
<dbReference type="STRING" id="27835.A0A0N4Y4W5"/>
<evidence type="ECO:0000313" key="4">
    <source>
        <dbReference type="EMBL" id="VDL74564.1"/>
    </source>
</evidence>
<reference evidence="6" key="1">
    <citation type="submission" date="2017-02" db="UniProtKB">
        <authorList>
            <consortium name="WormBaseParasite"/>
        </authorList>
    </citation>
    <scope>IDENTIFICATION</scope>
</reference>
<evidence type="ECO:0000313" key="6">
    <source>
        <dbReference type="WBParaSite" id="NBR_0001097401-mRNA-1"/>
    </source>
</evidence>
<keyword evidence="5" id="KW-1185">Reference proteome</keyword>
<gene>
    <name evidence="4" type="ORF">NBR_LOCUS10975</name>
</gene>
<dbReference type="InterPro" id="IPR016162">
    <property type="entry name" value="Ald_DH_N"/>
</dbReference>
<dbReference type="Pfam" id="PF00171">
    <property type="entry name" value="Aldedh"/>
    <property type="match status" value="1"/>
</dbReference>
<dbReference type="InterPro" id="IPR016163">
    <property type="entry name" value="Ald_DH_C"/>
</dbReference>
<dbReference type="NCBIfam" id="NF009725">
    <property type="entry name" value="PRK13252.1"/>
    <property type="match status" value="1"/>
</dbReference>
<accession>A0A0N4Y4W5</accession>
<evidence type="ECO:0000259" key="3">
    <source>
        <dbReference type="Pfam" id="PF00171"/>
    </source>
</evidence>
<dbReference type="InterPro" id="IPR024453">
    <property type="entry name" value="Peptidase_C92"/>
</dbReference>